<reference evidence="2" key="3">
    <citation type="journal article" date="2000" name="Genome Res.">
        <title>RIKEN integrated sequence analysis (RISA) system--384-format sequencing pipeline with 384 multicapillary sequencer.</title>
        <authorList>
            <person name="Shibata K."/>
            <person name="Itoh M."/>
            <person name="Aizawa K."/>
            <person name="Nagaoka S."/>
            <person name="Sasaki N."/>
            <person name="Carninci P."/>
            <person name="Konno H."/>
            <person name="Akiyama J."/>
            <person name="Nishi K."/>
            <person name="Kitsunai T."/>
            <person name="Tashiro H."/>
            <person name="Itoh M."/>
            <person name="Sumi N."/>
            <person name="Ishii Y."/>
            <person name="Nakamura S."/>
            <person name="Hazama M."/>
            <person name="Nishine T."/>
            <person name="Harada A."/>
            <person name="Yamamoto R."/>
            <person name="Matsumoto H."/>
            <person name="Sakaguchi S."/>
            <person name="Ikegami T."/>
            <person name="Kashiwagi K."/>
            <person name="Fujiwake S."/>
            <person name="Inoue K."/>
            <person name="Togawa Y."/>
            <person name="Izawa M."/>
            <person name="Ohara E."/>
            <person name="Watahiki M."/>
            <person name="Yoneda Y."/>
            <person name="Ishikawa T."/>
            <person name="Ozawa K."/>
            <person name="Tanaka T."/>
            <person name="Matsuura S."/>
            <person name="Kawai J."/>
            <person name="Okazaki Y."/>
            <person name="Muramatsu M."/>
            <person name="Inoue Y."/>
            <person name="Kira A."/>
            <person name="Hayashizaki Y."/>
        </authorList>
    </citation>
    <scope>NUCLEOTIDE SEQUENCE</scope>
    <source>
        <strain evidence="2">C57BL/6J</strain>
        <tissue evidence="2">Cerebellum</tissue>
    </source>
</reference>
<reference evidence="2" key="6">
    <citation type="journal article" date="2002" name="Nature">
        <title>Analysis of the mouse transcriptome based on functional annotation of 60,770 full-length cDNAs.</title>
        <authorList>
            <consortium name="The FANTOM Consortium and the RIKEN Genome Exploration Research Group Phase I and II Team"/>
        </authorList>
    </citation>
    <scope>NUCLEOTIDE SEQUENCE</scope>
    <source>
        <strain evidence="2">C57BL/6J</strain>
        <tissue evidence="2">Cerebellum</tissue>
    </source>
</reference>
<reference evidence="2" key="5">
    <citation type="submission" date="2001-07" db="EMBL/GenBank/DDBJ databases">
        <authorList>
            <person name="Adachi J."/>
            <person name="Aizawa K."/>
            <person name="Akimura T."/>
            <person name="Arakawa T."/>
            <person name="Bono H."/>
            <person name="Carninci P."/>
            <person name="Fukuda S."/>
            <person name="Furuno M."/>
            <person name="Hanagaki T."/>
            <person name="Hara A."/>
            <person name="Hashizume W."/>
            <person name="Hayashida K."/>
            <person name="Hayatsu N."/>
            <person name="Hiramoto K."/>
            <person name="Hiraoka T."/>
            <person name="Hirozane T."/>
            <person name="Hori F."/>
            <person name="Imotani K."/>
            <person name="Ishii Y."/>
            <person name="Itoh M."/>
            <person name="Kagawa I."/>
            <person name="Kasukawa T."/>
            <person name="Katoh H."/>
            <person name="Kawai J."/>
            <person name="Kojima Y."/>
            <person name="Kondo S."/>
            <person name="Konno H."/>
            <person name="Kouda M."/>
            <person name="Koya S."/>
            <person name="Kurihara C."/>
            <person name="Matsuyama T."/>
            <person name="Miyazaki A."/>
            <person name="Murata M."/>
            <person name="Nakamura M."/>
            <person name="Nishi K."/>
            <person name="Nomura K."/>
            <person name="Numazaki R."/>
            <person name="Ohno M."/>
            <person name="Ohsato N."/>
            <person name="Okazaki Y."/>
            <person name="Saito R."/>
            <person name="Saitoh H."/>
            <person name="Sakai C."/>
            <person name="Sakai K."/>
            <person name="Sakazume N."/>
            <person name="Sano H."/>
            <person name="Sasaki D."/>
            <person name="Shibata K."/>
            <person name="Shinagawa A."/>
            <person name="Shiraki T."/>
            <person name="Sogabe Y."/>
            <person name="Tagami M."/>
            <person name="Tagawa A."/>
            <person name="Takahashi F."/>
            <person name="Takaku-Akahira S."/>
            <person name="Takeda Y."/>
            <person name="Tanaka T."/>
            <person name="Tomaru A."/>
            <person name="Toya T."/>
            <person name="Yasunishi A."/>
            <person name="Muramatsu M."/>
            <person name="Hayashizaki Y."/>
        </authorList>
    </citation>
    <scope>NUCLEOTIDE SEQUENCE</scope>
    <source>
        <strain evidence="2">C57BL/6J</strain>
        <tissue evidence="2">Cerebellum</tissue>
    </source>
</reference>
<organism evidence="2">
    <name type="scientific">Mus musculus</name>
    <name type="common">Mouse</name>
    <dbReference type="NCBI Taxonomy" id="10090"/>
    <lineage>
        <taxon>Eukaryota</taxon>
        <taxon>Metazoa</taxon>
        <taxon>Chordata</taxon>
        <taxon>Craniata</taxon>
        <taxon>Vertebrata</taxon>
        <taxon>Euteleostomi</taxon>
        <taxon>Mammalia</taxon>
        <taxon>Eutheria</taxon>
        <taxon>Euarchontoglires</taxon>
        <taxon>Glires</taxon>
        <taxon>Rodentia</taxon>
        <taxon>Myomorpha</taxon>
        <taxon>Muroidea</taxon>
        <taxon>Muridae</taxon>
        <taxon>Murinae</taxon>
        <taxon>Mus</taxon>
        <taxon>Mus</taxon>
    </lineage>
</organism>
<feature type="transmembrane region" description="Helical" evidence="1">
    <location>
        <begin position="181"/>
        <end position="200"/>
    </location>
</feature>
<evidence type="ECO:0000256" key="1">
    <source>
        <dbReference type="SAM" id="Phobius"/>
    </source>
</evidence>
<feature type="transmembrane region" description="Helical" evidence="1">
    <location>
        <begin position="9"/>
        <end position="31"/>
    </location>
</feature>
<evidence type="ECO:0000313" key="2">
    <source>
        <dbReference type="EMBL" id="BAC33043.1"/>
    </source>
</evidence>
<dbReference type="AlphaFoldDB" id="Q8BXE7"/>
<dbReference type="EMBL" id="AK047386">
    <property type="protein sequence ID" value="BAC33043.1"/>
    <property type="molecule type" value="mRNA"/>
</dbReference>
<sequence length="220" mass="25303">MTTQVDHLLFFNFLLPVYFSLLSSTLPLISIPPSSSFFVSTLPIYFTFVCGTTIQLGINKEDFPPKIPHFKLAHHFSKTMLFFFFCLFVCFFFVFFYSHCSLKFLFLESFLCLARPIPRSPGLISKSFFLHNSSPFVSCSNFFGFETFSKVVLTTYLLLPMARCLVRFCTLSFRGTQLRIGSGRCALGLGLVFYLIIFPMPTLRGHYVWLICVVRILEVN</sequence>
<reference evidence="2" key="2">
    <citation type="journal article" date="2000" name="Genome Res.">
        <title>Normalization and subtraction of cap-trapper-selected cDNAs to prepare full-length cDNA libraries for rapid discovery of new genes.</title>
        <authorList>
            <person name="Carninci P."/>
            <person name="Shibata Y."/>
            <person name="Hayatsu N."/>
            <person name="Sugahara Y."/>
            <person name="Shibata K."/>
            <person name="Itoh M."/>
            <person name="Konno H."/>
            <person name="Okazaki Y."/>
            <person name="Muramatsu M."/>
            <person name="Hayashizaki Y."/>
        </authorList>
    </citation>
    <scope>NUCLEOTIDE SEQUENCE</scope>
    <source>
        <strain evidence="2">C57BL/6J</strain>
        <tissue evidence="2">Cerebellum</tissue>
    </source>
</reference>
<reference evidence="2" key="1">
    <citation type="journal article" date="1999" name="Methods Enzymol.">
        <title>High-efficiency full-length cDNA cloning.</title>
        <authorList>
            <person name="Carninci P."/>
            <person name="Hayashizaki Y."/>
        </authorList>
    </citation>
    <scope>NUCLEOTIDE SEQUENCE</scope>
    <source>
        <strain evidence="2">C57BL/6J</strain>
        <tissue evidence="2">Cerebellum</tissue>
    </source>
</reference>
<protein>
    <submittedName>
        <fullName evidence="2">Uncharacterized protein</fullName>
    </submittedName>
</protein>
<keyword evidence="1" id="KW-0472">Membrane</keyword>
<feature type="transmembrane region" description="Helical" evidence="1">
    <location>
        <begin position="37"/>
        <end position="58"/>
    </location>
</feature>
<reference evidence="2" key="7">
    <citation type="journal article" date="2005" name="Science">
        <title>The Transcriptional Landscape of the Mammalian Genome.</title>
        <authorList>
            <consortium name="The FANTOM Consortium"/>
            <consortium name="Riken Genome Exploration Research Group and Genome Science Group (Genome Network Project Core Group)"/>
        </authorList>
    </citation>
    <scope>NUCLEOTIDE SEQUENCE</scope>
    <source>
        <strain evidence="2">C57BL/6J</strain>
        <tissue evidence="2">Cerebellum</tissue>
    </source>
</reference>
<accession>Q8BXE7</accession>
<reference evidence="2" key="4">
    <citation type="journal article" date="2001" name="Nature">
        <title>Functional annotation of a full-length mouse cDNA collection.</title>
        <authorList>
            <consortium name="The RIKEN Genome Exploration Research Group Phase II Team and the FANTOM Consortium"/>
        </authorList>
    </citation>
    <scope>NUCLEOTIDE SEQUENCE</scope>
    <source>
        <strain evidence="2">C57BL/6J</strain>
        <tissue evidence="2">Cerebellum</tissue>
    </source>
</reference>
<feature type="transmembrane region" description="Helical" evidence="1">
    <location>
        <begin position="79"/>
        <end position="98"/>
    </location>
</feature>
<reference evidence="2" key="8">
    <citation type="journal article" date="2005" name="Science">
        <title>Antisense Transcription in the Mammalian Transcriptome.</title>
        <authorList>
            <consortium name="RIKEN Genome Exploration Research Group and Genome Science Group (Genome Network Project Core Group) and the FANTOM Consortium"/>
        </authorList>
    </citation>
    <scope>NUCLEOTIDE SEQUENCE</scope>
    <source>
        <strain evidence="2">C57BL/6J</strain>
        <tissue evidence="2">Cerebellum</tissue>
    </source>
</reference>
<keyword evidence="1" id="KW-1133">Transmembrane helix</keyword>
<keyword evidence="1" id="KW-0812">Transmembrane</keyword>
<proteinExistence type="evidence at transcript level"/>
<name>Q8BXE7_MOUSE</name>